<feature type="transmembrane region" description="Helical" evidence="11">
    <location>
        <begin position="137"/>
        <end position="157"/>
    </location>
</feature>
<feature type="transmembrane region" description="Helical" evidence="11">
    <location>
        <begin position="163"/>
        <end position="180"/>
    </location>
</feature>
<evidence type="ECO:0000256" key="7">
    <source>
        <dbReference type="ARBA" id="ARBA00022840"/>
    </source>
</evidence>
<dbReference type="PROSITE" id="PS50893">
    <property type="entry name" value="ABC_TRANSPORTER_2"/>
    <property type="match status" value="1"/>
</dbReference>
<protein>
    <submittedName>
        <fullName evidence="14">Multidrug ABC transporter permease</fullName>
    </submittedName>
</protein>
<keyword evidence="3" id="KW-0813">Transport</keyword>
<dbReference type="CDD" id="cd18551">
    <property type="entry name" value="ABC_6TM_LmrA_like"/>
    <property type="match status" value="1"/>
</dbReference>
<name>A0A1Y3PJ21_9BACI</name>
<dbReference type="GO" id="GO:0005886">
    <property type="term" value="C:plasma membrane"/>
    <property type="evidence" value="ECO:0007669"/>
    <property type="project" value="UniProtKB-SubCell"/>
</dbReference>
<evidence type="ECO:0000259" key="13">
    <source>
        <dbReference type="PROSITE" id="PS50929"/>
    </source>
</evidence>
<evidence type="ECO:0000256" key="4">
    <source>
        <dbReference type="ARBA" id="ARBA00022475"/>
    </source>
</evidence>
<dbReference type="EMBL" id="LZRT01000094">
    <property type="protein sequence ID" value="OUM86147.1"/>
    <property type="molecule type" value="Genomic_DNA"/>
</dbReference>
<dbReference type="PANTHER" id="PTHR43394:SF1">
    <property type="entry name" value="ATP-BINDING CASSETTE SUB-FAMILY B MEMBER 10, MITOCHONDRIAL"/>
    <property type="match status" value="1"/>
</dbReference>
<dbReference type="InterPro" id="IPR039421">
    <property type="entry name" value="Type_1_exporter"/>
</dbReference>
<dbReference type="PROSITE" id="PS00211">
    <property type="entry name" value="ABC_TRANSPORTER_1"/>
    <property type="match status" value="1"/>
</dbReference>
<dbReference type="InterPro" id="IPR036640">
    <property type="entry name" value="ABC1_TM_sf"/>
</dbReference>
<feature type="transmembrane region" description="Helical" evidence="11">
    <location>
        <begin position="241"/>
        <end position="266"/>
    </location>
</feature>
<dbReference type="Gene3D" id="3.40.50.300">
    <property type="entry name" value="P-loop containing nucleotide triphosphate hydrolases"/>
    <property type="match status" value="1"/>
</dbReference>
<evidence type="ECO:0000259" key="12">
    <source>
        <dbReference type="PROSITE" id="PS50893"/>
    </source>
</evidence>
<feature type="domain" description="ABC transporter" evidence="12">
    <location>
        <begin position="336"/>
        <end position="571"/>
    </location>
</feature>
<dbReference type="SUPFAM" id="SSF52540">
    <property type="entry name" value="P-loop containing nucleoside triphosphate hydrolases"/>
    <property type="match status" value="1"/>
</dbReference>
<dbReference type="FunFam" id="1.20.1560.10:FF:000011">
    <property type="entry name" value="Multidrug ABC transporter ATP-binding protein"/>
    <property type="match status" value="1"/>
</dbReference>
<keyword evidence="4" id="KW-1003">Cell membrane</keyword>
<evidence type="ECO:0000256" key="5">
    <source>
        <dbReference type="ARBA" id="ARBA00022692"/>
    </source>
</evidence>
<dbReference type="Pfam" id="PF00005">
    <property type="entry name" value="ABC_tran"/>
    <property type="match status" value="1"/>
</dbReference>
<evidence type="ECO:0000313" key="14">
    <source>
        <dbReference type="EMBL" id="OUM86147.1"/>
    </source>
</evidence>
<dbReference type="InterPro" id="IPR011527">
    <property type="entry name" value="ABC1_TM_dom"/>
</dbReference>
<dbReference type="InterPro" id="IPR003439">
    <property type="entry name" value="ABC_transporter-like_ATP-bd"/>
</dbReference>
<dbReference type="GO" id="GO:0016887">
    <property type="term" value="F:ATP hydrolysis activity"/>
    <property type="evidence" value="ECO:0007669"/>
    <property type="project" value="InterPro"/>
</dbReference>
<organism evidence="14 15">
    <name type="scientific">Bacillus thermozeamaize</name>
    <dbReference type="NCBI Taxonomy" id="230954"/>
    <lineage>
        <taxon>Bacteria</taxon>
        <taxon>Bacillati</taxon>
        <taxon>Bacillota</taxon>
        <taxon>Bacilli</taxon>
        <taxon>Bacillales</taxon>
        <taxon>Bacillaceae</taxon>
        <taxon>Bacillus</taxon>
    </lineage>
</organism>
<evidence type="ECO:0000256" key="8">
    <source>
        <dbReference type="ARBA" id="ARBA00022989"/>
    </source>
</evidence>
<dbReference type="AlphaFoldDB" id="A0A1Y3PJ21"/>
<evidence type="ECO:0000256" key="3">
    <source>
        <dbReference type="ARBA" id="ARBA00022448"/>
    </source>
</evidence>
<feature type="transmembrane region" description="Helical" evidence="11">
    <location>
        <begin position="278"/>
        <end position="302"/>
    </location>
</feature>
<gene>
    <name evidence="14" type="ORF">BAA01_01305</name>
</gene>
<evidence type="ECO:0000256" key="1">
    <source>
        <dbReference type="ARBA" id="ARBA00004651"/>
    </source>
</evidence>
<reference evidence="15" key="1">
    <citation type="submission" date="2016-06" db="EMBL/GenBank/DDBJ databases">
        <authorList>
            <person name="Nascimento L."/>
            <person name="Pereira R.V."/>
            <person name="Martins L.F."/>
            <person name="Quaggio R.B."/>
            <person name="Silva A.M."/>
            <person name="Setubal J.C."/>
        </authorList>
    </citation>
    <scope>NUCLEOTIDE SEQUENCE [LARGE SCALE GENOMIC DNA]</scope>
</reference>
<evidence type="ECO:0000256" key="2">
    <source>
        <dbReference type="ARBA" id="ARBA00005417"/>
    </source>
</evidence>
<feature type="transmembrane region" description="Helical" evidence="11">
    <location>
        <begin position="61"/>
        <end position="83"/>
    </location>
</feature>
<keyword evidence="5 11" id="KW-0812">Transmembrane</keyword>
<proteinExistence type="inferred from homology"/>
<comment type="similarity">
    <text evidence="2">Belongs to the ABC transporter superfamily.</text>
</comment>
<dbReference type="PANTHER" id="PTHR43394">
    <property type="entry name" value="ATP-DEPENDENT PERMEASE MDL1, MITOCHONDRIAL"/>
    <property type="match status" value="1"/>
</dbReference>
<comment type="caution">
    <text evidence="14">The sequence shown here is derived from an EMBL/GenBank/DDBJ whole genome shotgun (WGS) entry which is preliminary data.</text>
</comment>
<dbReference type="InterPro" id="IPR017871">
    <property type="entry name" value="ABC_transporter-like_CS"/>
</dbReference>
<evidence type="ECO:0000256" key="6">
    <source>
        <dbReference type="ARBA" id="ARBA00022741"/>
    </source>
</evidence>
<dbReference type="InterPro" id="IPR003593">
    <property type="entry name" value="AAA+_ATPase"/>
</dbReference>
<dbReference type="SUPFAM" id="SSF90123">
    <property type="entry name" value="ABC transporter transmembrane region"/>
    <property type="match status" value="1"/>
</dbReference>
<keyword evidence="6" id="KW-0547">Nucleotide-binding</keyword>
<feature type="domain" description="ABC transmembrane type-1" evidence="13">
    <location>
        <begin position="25"/>
        <end position="304"/>
    </location>
</feature>
<evidence type="ECO:0000256" key="10">
    <source>
        <dbReference type="ARBA" id="ARBA00023251"/>
    </source>
</evidence>
<evidence type="ECO:0000256" key="9">
    <source>
        <dbReference type="ARBA" id="ARBA00023136"/>
    </source>
</evidence>
<dbReference type="Gene3D" id="1.20.1560.10">
    <property type="entry name" value="ABC transporter type 1, transmembrane domain"/>
    <property type="match status" value="1"/>
</dbReference>
<evidence type="ECO:0000256" key="11">
    <source>
        <dbReference type="SAM" id="Phobius"/>
    </source>
</evidence>
<keyword evidence="8 11" id="KW-1133">Transmembrane helix</keyword>
<dbReference type="GO" id="GO:0005524">
    <property type="term" value="F:ATP binding"/>
    <property type="evidence" value="ECO:0007669"/>
    <property type="project" value="UniProtKB-KW"/>
</dbReference>
<dbReference type="FunFam" id="3.40.50.300:FF:000221">
    <property type="entry name" value="Multidrug ABC transporter ATP-binding protein"/>
    <property type="match status" value="1"/>
</dbReference>
<evidence type="ECO:0000313" key="15">
    <source>
        <dbReference type="Proteomes" id="UP000196475"/>
    </source>
</evidence>
<dbReference type="PROSITE" id="PS50929">
    <property type="entry name" value="ABC_TM1F"/>
    <property type="match status" value="1"/>
</dbReference>
<keyword evidence="7" id="KW-0067">ATP-binding</keyword>
<accession>A0A1Y3PJ21</accession>
<keyword evidence="10" id="KW-0046">Antibiotic resistance</keyword>
<feature type="transmembrane region" description="Helical" evidence="11">
    <location>
        <begin position="20"/>
        <end position="41"/>
    </location>
</feature>
<dbReference type="GO" id="GO:0046677">
    <property type="term" value="P:response to antibiotic"/>
    <property type="evidence" value="ECO:0007669"/>
    <property type="project" value="UniProtKB-KW"/>
</dbReference>
<dbReference type="Pfam" id="PF00664">
    <property type="entry name" value="ABC_membrane"/>
    <property type="match status" value="1"/>
</dbReference>
<sequence length="583" mass="64891">MKTGKNLSSFFQLLTIGKPVKRLFVIAVVFSLLEAAAGLVVPLFTKRLVDLMTASGLELQMMLWLLAAFLLQTVSGGLSYYFMTYIGESFVRNIRERLWNHVLSLPIPYFDKHQSGETMSRITQDTNTVKTLITDHLISFVSGSISIIGSVILLFIMDWQMTLIMFIAVPLSLLVLLPLGNQMYRISKRTQDEMASLSANLGRVLGDIRLVKSHNAETLERRRGKQSMQQLFAFGLKEAKVMAFISPLMTTIMMLVLVILIGYGGVRVASGALTAGSLVAIIIYMFQIIVPFTQMASFFTAFQKAMGATERIQQLLALPRETGGKRTAPLPFDEALVFDRVSFFYEEGKPVLQEIEFTVKPGETVAIVGPSGGGKTTIFSLIERFYTPIEGEIRLGHLPIEEIDLTTWRRAIGYVSQDSPIMSGTIRENICYGIDREVDEEEIRWAAQLANAAEFIERLPDGYETEVGERGIKLSGGQRQRIAIARALLRNPKILLLDEATSNLDSESEMYVQQALRNLMKGRTTLIIAHRLSTVVEADQILVLEGGRITGKGTHEELMATHALYRKLAQQQLHAAQATAAQS</sequence>
<dbReference type="Proteomes" id="UP000196475">
    <property type="component" value="Unassembled WGS sequence"/>
</dbReference>
<keyword evidence="9 11" id="KW-0472">Membrane</keyword>
<comment type="subcellular location">
    <subcellularLocation>
        <location evidence="1">Cell membrane</location>
        <topology evidence="1">Multi-pass membrane protein</topology>
    </subcellularLocation>
</comment>
<dbReference type="GO" id="GO:0015421">
    <property type="term" value="F:ABC-type oligopeptide transporter activity"/>
    <property type="evidence" value="ECO:0007669"/>
    <property type="project" value="TreeGrafter"/>
</dbReference>
<dbReference type="InterPro" id="IPR027417">
    <property type="entry name" value="P-loop_NTPase"/>
</dbReference>
<dbReference type="SMART" id="SM00382">
    <property type="entry name" value="AAA"/>
    <property type="match status" value="1"/>
</dbReference>